<name>A0A7W9IN17_9ACTN</name>
<keyword evidence="2" id="KW-1185">Reference proteome</keyword>
<organism evidence="1 2">
    <name type="scientific">Streptosporangium becharense</name>
    <dbReference type="NCBI Taxonomy" id="1816182"/>
    <lineage>
        <taxon>Bacteria</taxon>
        <taxon>Bacillati</taxon>
        <taxon>Actinomycetota</taxon>
        <taxon>Actinomycetes</taxon>
        <taxon>Streptosporangiales</taxon>
        <taxon>Streptosporangiaceae</taxon>
        <taxon>Streptosporangium</taxon>
    </lineage>
</organism>
<dbReference type="EMBL" id="JACHMP010000002">
    <property type="protein sequence ID" value="MBB5823755.1"/>
    <property type="molecule type" value="Genomic_DNA"/>
</dbReference>
<protein>
    <submittedName>
        <fullName evidence="1">Uncharacterized protein</fullName>
    </submittedName>
</protein>
<accession>A0A7W9IN17</accession>
<proteinExistence type="predicted"/>
<reference evidence="1 2" key="1">
    <citation type="submission" date="2020-08" db="EMBL/GenBank/DDBJ databases">
        <title>Sequencing the genomes of 1000 actinobacteria strains.</title>
        <authorList>
            <person name="Klenk H.-P."/>
        </authorList>
    </citation>
    <scope>NUCLEOTIDE SEQUENCE [LARGE SCALE GENOMIC DNA]</scope>
    <source>
        <strain evidence="1 2">DSM 46887</strain>
    </source>
</reference>
<dbReference type="RefSeq" id="WP_184538089.1">
    <property type="nucleotide sequence ID" value="NZ_JACHMP010000002.1"/>
</dbReference>
<comment type="caution">
    <text evidence="1">The sequence shown here is derived from an EMBL/GenBank/DDBJ whole genome shotgun (WGS) entry which is preliminary data.</text>
</comment>
<dbReference type="Proteomes" id="UP000540685">
    <property type="component" value="Unassembled WGS sequence"/>
</dbReference>
<evidence type="ECO:0000313" key="2">
    <source>
        <dbReference type="Proteomes" id="UP000540685"/>
    </source>
</evidence>
<gene>
    <name evidence="1" type="ORF">F4562_006904</name>
</gene>
<sequence>MDDVEYGVRWTPSSGATAVATSPITADRAGRLARQLRAAQRLFGVAEDATVVYRKPGGDWTPVTAP</sequence>
<dbReference type="AlphaFoldDB" id="A0A7W9IN17"/>
<evidence type="ECO:0000313" key="1">
    <source>
        <dbReference type="EMBL" id="MBB5823755.1"/>
    </source>
</evidence>